<comment type="caution">
    <text evidence="1">The sequence shown here is derived from an EMBL/GenBank/DDBJ whole genome shotgun (WGS) entry which is preliminary data.</text>
</comment>
<dbReference type="AlphaFoldDB" id="A0A5J5ILX3"/>
<keyword evidence="2" id="KW-1185">Reference proteome</keyword>
<accession>A0A5J5ILX3</accession>
<evidence type="ECO:0000313" key="2">
    <source>
        <dbReference type="Proteomes" id="UP000326903"/>
    </source>
</evidence>
<gene>
    <name evidence="1" type="ORF">FW778_08940</name>
</gene>
<dbReference type="EMBL" id="VYQF01000001">
    <property type="protein sequence ID" value="KAA9042126.1"/>
    <property type="molecule type" value="Genomic_DNA"/>
</dbReference>
<organism evidence="1 2">
    <name type="scientific">Ginsengibacter hankyongi</name>
    <dbReference type="NCBI Taxonomy" id="2607284"/>
    <lineage>
        <taxon>Bacteria</taxon>
        <taxon>Pseudomonadati</taxon>
        <taxon>Bacteroidota</taxon>
        <taxon>Chitinophagia</taxon>
        <taxon>Chitinophagales</taxon>
        <taxon>Chitinophagaceae</taxon>
        <taxon>Ginsengibacter</taxon>
    </lineage>
</organism>
<reference evidence="1 2" key="1">
    <citation type="submission" date="2019-09" db="EMBL/GenBank/DDBJ databases">
        <title>Draft genome sequence of Ginsengibacter sp. BR5-29.</title>
        <authorList>
            <person name="Im W.-T."/>
        </authorList>
    </citation>
    <scope>NUCLEOTIDE SEQUENCE [LARGE SCALE GENOMIC DNA]</scope>
    <source>
        <strain evidence="1 2">BR5-29</strain>
    </source>
</reference>
<proteinExistence type="predicted"/>
<name>A0A5J5ILX3_9BACT</name>
<sequence length="158" mass="18482">MMDKIEKLDTNRTDILKKFITGFLPKRGNKRKGEKNEIEYISSTIDRIFSKYFDFNVSSRHILDAFEELGYDIFLKKSLWNAEKKEDIPSNNGNRVRLDGIYADYHAAFIYVDIEPRIVGQLRLVTSGLPSTTSKEKLSQRQEIEKRINLFKQTIKVT</sequence>
<protein>
    <submittedName>
        <fullName evidence="1">Uncharacterized protein</fullName>
    </submittedName>
</protein>
<dbReference type="Proteomes" id="UP000326903">
    <property type="component" value="Unassembled WGS sequence"/>
</dbReference>
<evidence type="ECO:0000313" key="1">
    <source>
        <dbReference type="EMBL" id="KAA9042126.1"/>
    </source>
</evidence>
<dbReference type="RefSeq" id="WP_202552127.1">
    <property type="nucleotide sequence ID" value="NZ_VYQF01000001.1"/>
</dbReference>